<dbReference type="AlphaFoldDB" id="M8C0L9"/>
<reference evidence="1" key="1">
    <citation type="submission" date="2015-06" db="UniProtKB">
        <authorList>
            <consortium name="EnsemblPlants"/>
        </authorList>
    </citation>
    <scope>IDENTIFICATION</scope>
</reference>
<evidence type="ECO:0000313" key="1">
    <source>
        <dbReference type="EnsemblPlants" id="EMT12634"/>
    </source>
</evidence>
<dbReference type="Gene3D" id="1.20.1280.50">
    <property type="match status" value="1"/>
</dbReference>
<dbReference type="InterPro" id="IPR001810">
    <property type="entry name" value="F-box_dom"/>
</dbReference>
<dbReference type="SMART" id="SM00256">
    <property type="entry name" value="FBOX"/>
    <property type="match status" value="1"/>
</dbReference>
<dbReference type="SUPFAM" id="SSF81383">
    <property type="entry name" value="F-box domain"/>
    <property type="match status" value="1"/>
</dbReference>
<protein>
    <submittedName>
        <fullName evidence="1">Uncharacterized protein</fullName>
    </submittedName>
</protein>
<dbReference type="Pfam" id="PF00646">
    <property type="entry name" value="F-box"/>
    <property type="match status" value="1"/>
</dbReference>
<dbReference type="PANTHER" id="PTHR34591:SF22">
    <property type="entry name" value="F-BOX DOMAIN-CONTAINING PROTEIN"/>
    <property type="match status" value="1"/>
</dbReference>
<sequence>MAPDPAVLPEDALAEVLRHLAPHTLAASRLVCGGWRDTIDARLCGHLLSRSVRGIFINFTQLRFSEFFSCPSTGPEICGGLDFLPCTGVRVTDHCNGLLLCRGTQDHGDRAKATPSDG</sequence>
<organism evidence="1">
    <name type="scientific">Aegilops tauschii</name>
    <name type="common">Tausch's goatgrass</name>
    <name type="synonym">Aegilops squarrosa</name>
    <dbReference type="NCBI Taxonomy" id="37682"/>
    <lineage>
        <taxon>Eukaryota</taxon>
        <taxon>Viridiplantae</taxon>
        <taxon>Streptophyta</taxon>
        <taxon>Embryophyta</taxon>
        <taxon>Tracheophyta</taxon>
        <taxon>Spermatophyta</taxon>
        <taxon>Magnoliopsida</taxon>
        <taxon>Liliopsida</taxon>
        <taxon>Poales</taxon>
        <taxon>Poaceae</taxon>
        <taxon>BOP clade</taxon>
        <taxon>Pooideae</taxon>
        <taxon>Triticodae</taxon>
        <taxon>Triticeae</taxon>
        <taxon>Triticinae</taxon>
        <taxon>Aegilops</taxon>
    </lineage>
</organism>
<dbReference type="EnsemblPlants" id="EMT12634">
    <property type="protein sequence ID" value="EMT12634"/>
    <property type="gene ID" value="F775_42805"/>
</dbReference>
<dbReference type="InterPro" id="IPR036047">
    <property type="entry name" value="F-box-like_dom_sf"/>
</dbReference>
<dbReference type="PANTHER" id="PTHR34591">
    <property type="entry name" value="OS03G0653100 PROTEIN-RELATED"/>
    <property type="match status" value="1"/>
</dbReference>
<accession>M8C0L9</accession>
<name>M8C0L9_AEGTA</name>
<proteinExistence type="predicted"/>